<dbReference type="InterPro" id="IPR052091">
    <property type="entry name" value="Beta-ala_Activ/Resist"/>
</dbReference>
<dbReference type="PANTHER" id="PTHR44394:SF1">
    <property type="entry name" value="BETA-ALANINE-ACTIVATING ENZYME"/>
    <property type="match status" value="1"/>
</dbReference>
<accession>A0AA88H4N8</accession>
<dbReference type="GO" id="GO:0043041">
    <property type="term" value="P:amino acid activation for nonribosomal peptide biosynthetic process"/>
    <property type="evidence" value="ECO:0007669"/>
    <property type="project" value="TreeGrafter"/>
</dbReference>
<name>A0AA88H4N8_ARTSF</name>
<sequence>MKIRRINSFYRSFFANNLLSPSQHGFCPNWSVDTSVDTNLIDGYQFNKKPMDNGFPVVMTLLDLAKAFDKVCVFPKEDNTSIIYYDGITERKLSWNSVMSASFQVAQILKENNLPNLVNVGQVKKNLELLTSLIYGINLSGRSWCSISNPSLNCVTVYDYPITNKDLELEIHGIRLYIDITANKDNCKRHENIAYVVSTSGTTGESKIVHVTYNSILPNIKDLNCTPSLFLSFPETVVTSLVFFDKTTLRILALGEEAFPSFDFMRFSSIQEGRVSNILTLLCSSPSSESANRLCYVDDEDVEEVPSSRATGDAGELINGKLYFRGRNDEIIKRFGRKVSITKLETLALETGLVQFAVGLIYGGKLYLLINENTEKKEFMRILLGKLDSYHVPDHVLQLRNFPRTAHGKLDMKALHKVIESQKSLVVPSSDELKSFLQTHWCLYSRNDIPPKMEDNFILVGGNSISCIQLATVAEEFIGQPCPEFLDILMNKSFEHASPSLRASHLPGDGILIVLMVLHLVIIV</sequence>
<protein>
    <submittedName>
        <fullName evidence="1">Uncharacterized protein</fullName>
    </submittedName>
</protein>
<gene>
    <name evidence="1" type="ORF">QYM36_019905</name>
</gene>
<proteinExistence type="predicted"/>
<dbReference type="PANTHER" id="PTHR44394">
    <property type="entry name" value="BETA-ALANINE-ACTIVATING ENZYME"/>
    <property type="match status" value="1"/>
</dbReference>
<dbReference type="Gene3D" id="3.30.300.30">
    <property type="match status" value="1"/>
</dbReference>
<dbReference type="AlphaFoldDB" id="A0AA88H4N8"/>
<dbReference type="Proteomes" id="UP001187531">
    <property type="component" value="Unassembled WGS sequence"/>
</dbReference>
<dbReference type="Gene3D" id="3.40.50.12780">
    <property type="entry name" value="N-terminal domain of ligase-like"/>
    <property type="match status" value="1"/>
</dbReference>
<dbReference type="InterPro" id="IPR045851">
    <property type="entry name" value="AMP-bd_C_sf"/>
</dbReference>
<reference evidence="1" key="1">
    <citation type="submission" date="2023-07" db="EMBL/GenBank/DDBJ databases">
        <title>Chromosome-level genome assembly of Artemia franciscana.</title>
        <authorList>
            <person name="Jo E."/>
        </authorList>
    </citation>
    <scope>NUCLEOTIDE SEQUENCE</scope>
    <source>
        <tissue evidence="1">Whole body</tissue>
    </source>
</reference>
<keyword evidence="2" id="KW-1185">Reference proteome</keyword>
<dbReference type="EMBL" id="JAVRJZ010004814">
    <property type="protein sequence ID" value="KAK2701448.1"/>
    <property type="molecule type" value="Genomic_DNA"/>
</dbReference>
<organism evidence="1 2">
    <name type="scientific">Artemia franciscana</name>
    <name type="common">Brine shrimp</name>
    <name type="synonym">Artemia sanfranciscana</name>
    <dbReference type="NCBI Taxonomy" id="6661"/>
    <lineage>
        <taxon>Eukaryota</taxon>
        <taxon>Metazoa</taxon>
        <taxon>Ecdysozoa</taxon>
        <taxon>Arthropoda</taxon>
        <taxon>Crustacea</taxon>
        <taxon>Branchiopoda</taxon>
        <taxon>Anostraca</taxon>
        <taxon>Artemiidae</taxon>
        <taxon>Artemia</taxon>
    </lineage>
</organism>
<dbReference type="SUPFAM" id="SSF56801">
    <property type="entry name" value="Acetyl-CoA synthetase-like"/>
    <property type="match status" value="1"/>
</dbReference>
<comment type="caution">
    <text evidence="1">The sequence shown here is derived from an EMBL/GenBank/DDBJ whole genome shotgun (WGS) entry which is preliminary data.</text>
</comment>
<dbReference type="InterPro" id="IPR042099">
    <property type="entry name" value="ANL_N_sf"/>
</dbReference>
<evidence type="ECO:0000313" key="2">
    <source>
        <dbReference type="Proteomes" id="UP001187531"/>
    </source>
</evidence>
<evidence type="ECO:0000313" key="1">
    <source>
        <dbReference type="EMBL" id="KAK2701448.1"/>
    </source>
</evidence>